<name>A0A8T1Z676_9BRAS</name>
<reference evidence="1 2" key="1">
    <citation type="submission" date="2020-12" db="EMBL/GenBank/DDBJ databases">
        <title>Concerted genomic and epigenomic changes stabilize Arabidopsis allopolyploids.</title>
        <authorList>
            <person name="Chen Z."/>
        </authorList>
    </citation>
    <scope>NUCLEOTIDE SEQUENCE [LARGE SCALE GENOMIC DNA]</scope>
    <source>
        <strain evidence="1">Allo738</strain>
        <tissue evidence="1">Leaf</tissue>
    </source>
</reference>
<keyword evidence="2" id="KW-1185">Reference proteome</keyword>
<gene>
    <name evidence="1" type="ORF">ISN45_Aa06g038800</name>
</gene>
<dbReference type="Proteomes" id="UP000694240">
    <property type="component" value="Chromosome 11"/>
</dbReference>
<organism evidence="1 2">
    <name type="scientific">Arabidopsis thaliana x Arabidopsis arenosa</name>
    <dbReference type="NCBI Taxonomy" id="1240361"/>
    <lineage>
        <taxon>Eukaryota</taxon>
        <taxon>Viridiplantae</taxon>
        <taxon>Streptophyta</taxon>
        <taxon>Embryophyta</taxon>
        <taxon>Tracheophyta</taxon>
        <taxon>Spermatophyta</taxon>
        <taxon>Magnoliopsida</taxon>
        <taxon>eudicotyledons</taxon>
        <taxon>Gunneridae</taxon>
        <taxon>Pentapetalae</taxon>
        <taxon>rosids</taxon>
        <taxon>malvids</taxon>
        <taxon>Brassicales</taxon>
        <taxon>Brassicaceae</taxon>
        <taxon>Camelineae</taxon>
        <taxon>Arabidopsis</taxon>
    </lineage>
</organism>
<evidence type="ECO:0000313" key="2">
    <source>
        <dbReference type="Proteomes" id="UP000694240"/>
    </source>
</evidence>
<comment type="caution">
    <text evidence="1">The sequence shown here is derived from an EMBL/GenBank/DDBJ whole genome shotgun (WGS) entry which is preliminary data.</text>
</comment>
<proteinExistence type="predicted"/>
<accession>A0A8T1Z676</accession>
<sequence>MKQREAEVVVQGLVFVRVGCSRGWLCGSSLRGSVPLIRVWPDFVVFAGYCVVMESRVHDSSSFGFPGSGWFGFGCSWLFPIPIKAV</sequence>
<dbReference type="AlphaFoldDB" id="A0A8T1Z676"/>
<dbReference type="EMBL" id="JAEFBK010000011">
    <property type="protein sequence ID" value="KAG7553349.1"/>
    <property type="molecule type" value="Genomic_DNA"/>
</dbReference>
<protein>
    <submittedName>
        <fullName evidence="1">Uncharacterized protein</fullName>
    </submittedName>
</protein>
<evidence type="ECO:0000313" key="1">
    <source>
        <dbReference type="EMBL" id="KAG7553349.1"/>
    </source>
</evidence>